<dbReference type="RefSeq" id="XP_025596483.1">
    <property type="nucleotide sequence ID" value="XM_025745442.1"/>
</dbReference>
<dbReference type="InterPro" id="IPR015797">
    <property type="entry name" value="NUDIX_hydrolase-like_dom_sf"/>
</dbReference>
<evidence type="ECO:0000313" key="5">
    <source>
        <dbReference type="Proteomes" id="UP000245946"/>
    </source>
</evidence>
<dbReference type="AlphaFoldDB" id="A0A316Z536"/>
<dbReference type="Pfam" id="PF00293">
    <property type="entry name" value="NUDIX"/>
    <property type="match status" value="1"/>
</dbReference>
<feature type="compositionally biased region" description="Polar residues" evidence="1">
    <location>
        <begin position="68"/>
        <end position="82"/>
    </location>
</feature>
<dbReference type="CDD" id="cd03426">
    <property type="entry name" value="NUDIX_CoAse_Nudt7"/>
    <property type="match status" value="1"/>
</dbReference>
<feature type="domain" description="Nudix hydrolase" evidence="3">
    <location>
        <begin position="162"/>
        <end position="314"/>
    </location>
</feature>
<keyword evidence="2" id="KW-0472">Membrane</keyword>
<dbReference type="GO" id="GO:0010945">
    <property type="term" value="F:coenzyme A diphosphatase activity"/>
    <property type="evidence" value="ECO:0007669"/>
    <property type="project" value="InterPro"/>
</dbReference>
<feature type="transmembrane region" description="Helical" evidence="2">
    <location>
        <begin position="516"/>
        <end position="540"/>
    </location>
</feature>
<keyword evidence="2" id="KW-1133">Transmembrane helix</keyword>
<gene>
    <name evidence="4" type="ORF">FA09DRAFT_362157</name>
</gene>
<proteinExistence type="predicted"/>
<dbReference type="STRING" id="58919.A0A316Z536"/>
<feature type="region of interest" description="Disordered" evidence="1">
    <location>
        <begin position="68"/>
        <end position="97"/>
    </location>
</feature>
<evidence type="ECO:0000256" key="2">
    <source>
        <dbReference type="SAM" id="Phobius"/>
    </source>
</evidence>
<accession>A0A316Z536</accession>
<keyword evidence="5" id="KW-1185">Reference proteome</keyword>
<dbReference type="EMBL" id="KZ819300">
    <property type="protein sequence ID" value="PWN96204.1"/>
    <property type="molecule type" value="Genomic_DNA"/>
</dbReference>
<dbReference type="Proteomes" id="UP000245946">
    <property type="component" value="Unassembled WGS sequence"/>
</dbReference>
<dbReference type="PANTHER" id="PTHR12992:SF44">
    <property type="entry name" value="NUDIX HYDROLASE DOMAIN-CONTAINING PROTEIN"/>
    <property type="match status" value="1"/>
</dbReference>
<dbReference type="OrthoDB" id="70823at2759"/>
<sequence length="561" mass="59713">MSLPPLLPRLSHALQRIATGPARTIASPSTQPRRASVALLVRIRPHPDDEARLAAEYDGAGMPLAAQAETQGSETGNATVTQAPEARPPSPTASAAGLTESFTSSLAPDSTAQLGASSSSAELLSSSASPSSSSASASSPASASASASLSNATPPSTSITHALASFFSLPWVARGTPEVLYIKRSARIGDKWSAHVALPGGRREESDENGLYTAMRETWEEVGLDLAEREFLSVGQLDDREITTSLGKRLLMVLSPYVFLQTSPFSPLPELQASEVASAHWIPLSLLYTPTPKWGLTSVDIASRLAPKSPFVRAALRALVGKMDFKCVLLPNAPVATAGEEEEFGNGEKRKEKSVALEEGERPELRLWGLTLGITLDLLANMSTLPPSGLRTHHSFTPEGLPSASYLDSSSSALPLSSSSSSVSLAGRVRSALSALRAELHLSPPAHADALAPSMTSVFPRFSYLDINMWIWVFGWRYRAIIRGWERALASGGRGERERNWSGLALGAFYSAVRRALVVAILMRALGFASAAGMLTWLGVRKVRRTRRGLAGLGLEELFGP</sequence>
<evidence type="ECO:0000259" key="3">
    <source>
        <dbReference type="PROSITE" id="PS51462"/>
    </source>
</evidence>
<dbReference type="InterPro" id="IPR045121">
    <property type="entry name" value="CoAse"/>
</dbReference>
<protein>
    <recommendedName>
        <fullName evidence="3">Nudix hydrolase domain-containing protein</fullName>
    </recommendedName>
</protein>
<dbReference type="Gene3D" id="3.90.79.10">
    <property type="entry name" value="Nucleoside Triphosphate Pyrophosphohydrolase"/>
    <property type="match status" value="1"/>
</dbReference>
<dbReference type="InterPro" id="IPR000086">
    <property type="entry name" value="NUDIX_hydrolase_dom"/>
</dbReference>
<dbReference type="PROSITE" id="PS51462">
    <property type="entry name" value="NUDIX"/>
    <property type="match status" value="1"/>
</dbReference>
<feature type="region of interest" description="Disordered" evidence="1">
    <location>
        <begin position="123"/>
        <end position="154"/>
    </location>
</feature>
<evidence type="ECO:0000313" key="4">
    <source>
        <dbReference type="EMBL" id="PWN96204.1"/>
    </source>
</evidence>
<reference evidence="4 5" key="1">
    <citation type="journal article" date="2018" name="Mol. Biol. Evol.">
        <title>Broad Genomic Sampling Reveals a Smut Pathogenic Ancestry of the Fungal Clade Ustilaginomycotina.</title>
        <authorList>
            <person name="Kijpornyongpan T."/>
            <person name="Mondo S.J."/>
            <person name="Barry K."/>
            <person name="Sandor L."/>
            <person name="Lee J."/>
            <person name="Lipzen A."/>
            <person name="Pangilinan J."/>
            <person name="LaButti K."/>
            <person name="Hainaut M."/>
            <person name="Henrissat B."/>
            <person name="Grigoriev I.V."/>
            <person name="Spatafora J.W."/>
            <person name="Aime M.C."/>
        </authorList>
    </citation>
    <scope>NUCLEOTIDE SEQUENCE [LARGE SCALE GENOMIC DNA]</scope>
    <source>
        <strain evidence="4 5">MCA 4186</strain>
    </source>
</reference>
<dbReference type="SUPFAM" id="SSF55811">
    <property type="entry name" value="Nudix"/>
    <property type="match status" value="1"/>
</dbReference>
<organism evidence="4 5">
    <name type="scientific">Tilletiopsis washingtonensis</name>
    <dbReference type="NCBI Taxonomy" id="58919"/>
    <lineage>
        <taxon>Eukaryota</taxon>
        <taxon>Fungi</taxon>
        <taxon>Dikarya</taxon>
        <taxon>Basidiomycota</taxon>
        <taxon>Ustilaginomycotina</taxon>
        <taxon>Exobasidiomycetes</taxon>
        <taxon>Entylomatales</taxon>
        <taxon>Entylomatales incertae sedis</taxon>
        <taxon>Tilletiopsis</taxon>
    </lineage>
</organism>
<evidence type="ECO:0000256" key="1">
    <source>
        <dbReference type="SAM" id="MobiDB-lite"/>
    </source>
</evidence>
<dbReference type="PANTHER" id="PTHR12992">
    <property type="entry name" value="NUDIX HYDROLASE"/>
    <property type="match status" value="1"/>
</dbReference>
<keyword evidence="2" id="KW-0812">Transmembrane</keyword>
<name>A0A316Z536_9BASI</name>
<dbReference type="GeneID" id="37272986"/>